<organism evidence="1 2">
    <name type="scientific">Methylomagnum ishizawai</name>
    <dbReference type="NCBI Taxonomy" id="1760988"/>
    <lineage>
        <taxon>Bacteria</taxon>
        <taxon>Pseudomonadati</taxon>
        <taxon>Pseudomonadota</taxon>
        <taxon>Gammaproteobacteria</taxon>
        <taxon>Methylococcales</taxon>
        <taxon>Methylococcaceae</taxon>
        <taxon>Methylomagnum</taxon>
    </lineage>
</organism>
<proteinExistence type="predicted"/>
<dbReference type="Proteomes" id="UP000192923">
    <property type="component" value="Unassembled WGS sequence"/>
</dbReference>
<evidence type="ECO:0000313" key="2">
    <source>
        <dbReference type="Proteomes" id="UP000192923"/>
    </source>
</evidence>
<dbReference type="EMBL" id="FXAM01000001">
    <property type="protein sequence ID" value="SMF96828.1"/>
    <property type="molecule type" value="Genomic_DNA"/>
</dbReference>
<sequence length="170" mass="17999">MDIETLIALILADIAADAALNIEEPIRTPAEAWAVIQERLDIFWAAVKNPQPGPTPYRHLVGVGVACVESALGLYGWGELPDAAQTALSQVTSRFAPKVATLHDGYGRLVAMQTDLQGRVGLSMLGGDKEAFRTGLRALLACVFVIAADLDLRAEEFPATGDGETVAQAA</sequence>
<gene>
    <name evidence="1" type="ORF">SAMN02949497_4239</name>
</gene>
<protein>
    <submittedName>
        <fullName evidence="1">Uncharacterized protein</fullName>
    </submittedName>
</protein>
<dbReference type="STRING" id="1760988.SAMN02949497_4239"/>
<dbReference type="RefSeq" id="WP_085215682.1">
    <property type="nucleotide sequence ID" value="NZ_FXAM01000001.1"/>
</dbReference>
<reference evidence="1 2" key="1">
    <citation type="submission" date="2016-12" db="EMBL/GenBank/DDBJ databases">
        <authorList>
            <person name="Song W.-J."/>
            <person name="Kurnit D.M."/>
        </authorList>
    </citation>
    <scope>NUCLEOTIDE SEQUENCE [LARGE SCALE GENOMIC DNA]</scope>
    <source>
        <strain evidence="1 2">175</strain>
    </source>
</reference>
<accession>A0A1Y6D1M1</accession>
<name>A0A1Y6D1M1_9GAMM</name>
<evidence type="ECO:0000313" key="1">
    <source>
        <dbReference type="EMBL" id="SMF96828.1"/>
    </source>
</evidence>
<keyword evidence="2" id="KW-1185">Reference proteome</keyword>
<dbReference type="AlphaFoldDB" id="A0A1Y6D1M1"/>